<evidence type="ECO:0000256" key="1">
    <source>
        <dbReference type="SAM" id="MobiDB-lite"/>
    </source>
</evidence>
<feature type="transmembrane region" description="Helical" evidence="2">
    <location>
        <begin position="121"/>
        <end position="142"/>
    </location>
</feature>
<organism evidence="3 4">
    <name type="scientific">Tautonia plasticadhaerens</name>
    <dbReference type="NCBI Taxonomy" id="2527974"/>
    <lineage>
        <taxon>Bacteria</taxon>
        <taxon>Pseudomonadati</taxon>
        <taxon>Planctomycetota</taxon>
        <taxon>Planctomycetia</taxon>
        <taxon>Isosphaerales</taxon>
        <taxon>Isosphaeraceae</taxon>
        <taxon>Tautonia</taxon>
    </lineage>
</organism>
<dbReference type="Proteomes" id="UP000317835">
    <property type="component" value="Chromosome"/>
</dbReference>
<feature type="transmembrane region" description="Helical" evidence="2">
    <location>
        <begin position="319"/>
        <end position="337"/>
    </location>
</feature>
<dbReference type="OrthoDB" id="8874072at2"/>
<feature type="transmembrane region" description="Helical" evidence="2">
    <location>
        <begin position="394"/>
        <end position="417"/>
    </location>
</feature>
<dbReference type="EMBL" id="CP036426">
    <property type="protein sequence ID" value="QDV34185.1"/>
    <property type="molecule type" value="Genomic_DNA"/>
</dbReference>
<protein>
    <recommendedName>
        <fullName evidence="5">Glycosyltransferase RgtA/B/C/D-like domain-containing protein</fullName>
    </recommendedName>
</protein>
<evidence type="ECO:0008006" key="5">
    <source>
        <dbReference type="Google" id="ProtNLM"/>
    </source>
</evidence>
<feature type="transmembrane region" description="Helical" evidence="2">
    <location>
        <begin position="344"/>
        <end position="362"/>
    </location>
</feature>
<sequence length="441" mass="46644">MVPTPGPEGSASAGRSGETEAEAPRTAGRSPGVGLLRAELRWPTIGPSTWAAVAIAVGVAFRVAEYVADRTMWMDEEALLANVSGRPIFEFGEPMTNSQMAPPGFLAIARAWVRVLGDSSYAIRLLPLCCGIAALFAIRGVAGRFTSALAVPIATAFCAASDDLIYYATEFKQYSSDLLIGLGCLWLGSGLMSGGWTRRRVVVSGALGVAAAWLSHPSVFVLGAVAGVVGLDAVVGRDWRRLAGAMGLGLTWAVAFWGCFVVSDAMISPGDREFLWTWWNFAFLPLPPGSIGEAVQVFWQFANVFSNPGGIGSPMGPRVTAILCVGLFLVGSASLAARDWRRALLLLLPIALTMAASALGRYPFHGRLLLVLIPSVLLPMSEGIAVSGRRCGRLVMVALVALLLVSPTTLALEHILVKGRLRVFDSHGDQRNDLLDALGGP</sequence>
<feature type="transmembrane region" description="Helical" evidence="2">
    <location>
        <begin position="217"/>
        <end position="235"/>
    </location>
</feature>
<gene>
    <name evidence="3" type="ORF">ElP_20690</name>
</gene>
<name>A0A518H027_9BACT</name>
<feature type="transmembrane region" description="Helical" evidence="2">
    <location>
        <begin position="242"/>
        <end position="263"/>
    </location>
</feature>
<proteinExistence type="predicted"/>
<feature type="transmembrane region" description="Helical" evidence="2">
    <location>
        <begin position="368"/>
        <end position="387"/>
    </location>
</feature>
<evidence type="ECO:0000256" key="2">
    <source>
        <dbReference type="SAM" id="Phobius"/>
    </source>
</evidence>
<accession>A0A518H027</accession>
<keyword evidence="2" id="KW-0472">Membrane</keyword>
<keyword evidence="2" id="KW-0812">Transmembrane</keyword>
<feature type="transmembrane region" description="Helical" evidence="2">
    <location>
        <begin position="45"/>
        <end position="64"/>
    </location>
</feature>
<feature type="transmembrane region" description="Helical" evidence="2">
    <location>
        <begin position="178"/>
        <end position="197"/>
    </location>
</feature>
<evidence type="ECO:0000313" key="4">
    <source>
        <dbReference type="Proteomes" id="UP000317835"/>
    </source>
</evidence>
<dbReference type="RefSeq" id="WP_145268898.1">
    <property type="nucleotide sequence ID" value="NZ_CP036426.1"/>
</dbReference>
<keyword evidence="4" id="KW-1185">Reference proteome</keyword>
<reference evidence="3 4" key="1">
    <citation type="submission" date="2019-02" db="EMBL/GenBank/DDBJ databases">
        <title>Deep-cultivation of Planctomycetes and their phenomic and genomic characterization uncovers novel biology.</title>
        <authorList>
            <person name="Wiegand S."/>
            <person name="Jogler M."/>
            <person name="Boedeker C."/>
            <person name="Pinto D."/>
            <person name="Vollmers J."/>
            <person name="Rivas-Marin E."/>
            <person name="Kohn T."/>
            <person name="Peeters S.H."/>
            <person name="Heuer A."/>
            <person name="Rast P."/>
            <person name="Oberbeckmann S."/>
            <person name="Bunk B."/>
            <person name="Jeske O."/>
            <person name="Meyerdierks A."/>
            <person name="Storesund J.E."/>
            <person name="Kallscheuer N."/>
            <person name="Luecker S."/>
            <person name="Lage O.M."/>
            <person name="Pohl T."/>
            <person name="Merkel B.J."/>
            <person name="Hornburger P."/>
            <person name="Mueller R.-W."/>
            <person name="Bruemmer F."/>
            <person name="Labrenz M."/>
            <person name="Spormann A.M."/>
            <person name="Op den Camp H."/>
            <person name="Overmann J."/>
            <person name="Amann R."/>
            <person name="Jetten M.S.M."/>
            <person name="Mascher T."/>
            <person name="Medema M.H."/>
            <person name="Devos D.P."/>
            <person name="Kaster A.-K."/>
            <person name="Ovreas L."/>
            <person name="Rohde M."/>
            <person name="Galperin M.Y."/>
            <person name="Jogler C."/>
        </authorList>
    </citation>
    <scope>NUCLEOTIDE SEQUENCE [LARGE SCALE GENOMIC DNA]</scope>
    <source>
        <strain evidence="3 4">ElP</strain>
    </source>
</reference>
<evidence type="ECO:0000313" key="3">
    <source>
        <dbReference type="EMBL" id="QDV34185.1"/>
    </source>
</evidence>
<dbReference type="AlphaFoldDB" id="A0A518H027"/>
<feature type="region of interest" description="Disordered" evidence="1">
    <location>
        <begin position="1"/>
        <end position="30"/>
    </location>
</feature>
<dbReference type="KEGG" id="tpla:ElP_20690"/>
<keyword evidence="2" id="KW-1133">Transmembrane helix</keyword>